<dbReference type="InterPro" id="IPR041489">
    <property type="entry name" value="PDZ_6"/>
</dbReference>
<dbReference type="SUPFAM" id="SSF50156">
    <property type="entry name" value="PDZ domain-like"/>
    <property type="match status" value="2"/>
</dbReference>
<evidence type="ECO:0000256" key="10">
    <source>
        <dbReference type="ARBA" id="ARBA00023136"/>
    </source>
</evidence>
<evidence type="ECO:0000256" key="2">
    <source>
        <dbReference type="ARBA" id="ARBA00004141"/>
    </source>
</evidence>
<comment type="similarity">
    <text evidence="3 11">Belongs to the peptidase M50B family.</text>
</comment>
<organism evidence="13 14">
    <name type="scientific">Candidatus Woesebacteria bacterium RIFCSPHIGHO2_01_FULL_44_21</name>
    <dbReference type="NCBI Taxonomy" id="1802503"/>
    <lineage>
        <taxon>Bacteria</taxon>
        <taxon>Candidatus Woeseibacteriota</taxon>
    </lineage>
</organism>
<feature type="domain" description="PDZ" evidence="12">
    <location>
        <begin position="162"/>
        <end position="264"/>
    </location>
</feature>
<accession>A0A1F7YW70</accession>
<dbReference type="SMART" id="SM00228">
    <property type="entry name" value="PDZ"/>
    <property type="match status" value="2"/>
</dbReference>
<keyword evidence="6 11" id="KW-0378">Hydrolase</keyword>
<dbReference type="CDD" id="cd06163">
    <property type="entry name" value="S2P-M50_PDZ_RseP-like"/>
    <property type="match status" value="1"/>
</dbReference>
<dbReference type="InterPro" id="IPR036034">
    <property type="entry name" value="PDZ_sf"/>
</dbReference>
<keyword evidence="11" id="KW-0479">Metal-binding</keyword>
<evidence type="ECO:0000256" key="11">
    <source>
        <dbReference type="RuleBase" id="RU362031"/>
    </source>
</evidence>
<comment type="cofactor">
    <cofactor evidence="1 11">
        <name>Zn(2+)</name>
        <dbReference type="ChEBI" id="CHEBI:29105"/>
    </cofactor>
</comment>
<dbReference type="EMBL" id="MGGP01000023">
    <property type="protein sequence ID" value="OGM31592.1"/>
    <property type="molecule type" value="Genomic_DNA"/>
</dbReference>
<dbReference type="InterPro" id="IPR004387">
    <property type="entry name" value="Pept_M50_Zn"/>
</dbReference>
<keyword evidence="10 11" id="KW-0472">Membrane</keyword>
<keyword evidence="5 11" id="KW-0812">Transmembrane</keyword>
<keyword evidence="4 13" id="KW-0645">Protease</keyword>
<sequence>MHPIILIILAVIVLSILVLVHEFGHFIAAKLVGVWPEEFGIGLPPRAWGKKIGETIYSVNWLPLGGFVRLHGESADAKVTKPERAFVNASRAKRAFVALAGIVMNFAFAWVCFSLMFLITGIPKGVRVLYVETESPASVAQIKPGDEIYRFDNAELIGTEEYILNTKSAKGKKVNLSYKNGDVKQVDFLTEPLSYPVLVSEVVQNSPAANGGILEGDIIKTINGSGFLSANDFQSVIKDNRGKQIVMGIMRGDELVDLSIDVRQEAPEGQGLTGITFQSGGSYDGLSGIMYGIEPVEVERPSPLNVIYYGARETVKWTKFTVEALVTIFTDLGGGKVPQGLAGPFGVTLTIAEVIRYGIVAVLSFTGIISVNLALVNVIPFPPLDGSRVLLLGVEAVVGKKNVQKIEGKLLNTGMALLLLLIVLLTLSEIPKLIAAGSISGFVESLFVE</sequence>
<evidence type="ECO:0000256" key="6">
    <source>
        <dbReference type="ARBA" id="ARBA00022801"/>
    </source>
</evidence>
<evidence type="ECO:0000259" key="12">
    <source>
        <dbReference type="PROSITE" id="PS50106"/>
    </source>
</evidence>
<feature type="transmembrane region" description="Helical" evidence="11">
    <location>
        <begin position="357"/>
        <end position="379"/>
    </location>
</feature>
<dbReference type="PROSITE" id="PS50106">
    <property type="entry name" value="PDZ"/>
    <property type="match status" value="1"/>
</dbReference>
<dbReference type="NCBIfam" id="TIGR00054">
    <property type="entry name" value="RIP metalloprotease RseP"/>
    <property type="match status" value="1"/>
</dbReference>
<dbReference type="GO" id="GO:0004222">
    <property type="term" value="F:metalloendopeptidase activity"/>
    <property type="evidence" value="ECO:0007669"/>
    <property type="project" value="InterPro"/>
</dbReference>
<comment type="subcellular location">
    <subcellularLocation>
        <location evidence="2">Membrane</location>
        <topology evidence="2">Multi-pass membrane protein</topology>
    </subcellularLocation>
</comment>
<keyword evidence="7 11" id="KW-0862">Zinc</keyword>
<dbReference type="InterPro" id="IPR001478">
    <property type="entry name" value="PDZ"/>
</dbReference>
<dbReference type="GO" id="GO:0006508">
    <property type="term" value="P:proteolysis"/>
    <property type="evidence" value="ECO:0007669"/>
    <property type="project" value="UniProtKB-KW"/>
</dbReference>
<dbReference type="InterPro" id="IPR008915">
    <property type="entry name" value="Peptidase_M50"/>
</dbReference>
<keyword evidence="9 11" id="KW-0482">Metalloprotease</keyword>
<keyword evidence="8 11" id="KW-1133">Transmembrane helix</keyword>
<feature type="transmembrane region" description="Helical" evidence="11">
    <location>
        <begin position="410"/>
        <end position="427"/>
    </location>
</feature>
<proteinExistence type="inferred from homology"/>
<dbReference type="EC" id="3.4.24.-" evidence="11"/>
<evidence type="ECO:0000256" key="7">
    <source>
        <dbReference type="ARBA" id="ARBA00022833"/>
    </source>
</evidence>
<feature type="transmembrane region" description="Helical" evidence="11">
    <location>
        <begin position="95"/>
        <end position="119"/>
    </location>
</feature>
<evidence type="ECO:0000256" key="5">
    <source>
        <dbReference type="ARBA" id="ARBA00022692"/>
    </source>
</evidence>
<dbReference type="PANTHER" id="PTHR42837:SF2">
    <property type="entry name" value="MEMBRANE METALLOPROTEASE ARASP2, CHLOROPLASTIC-RELATED"/>
    <property type="match status" value="1"/>
</dbReference>
<evidence type="ECO:0000256" key="4">
    <source>
        <dbReference type="ARBA" id="ARBA00022670"/>
    </source>
</evidence>
<dbReference type="Pfam" id="PF02163">
    <property type="entry name" value="Peptidase_M50"/>
    <property type="match status" value="1"/>
</dbReference>
<name>A0A1F7YW70_9BACT</name>
<protein>
    <recommendedName>
        <fullName evidence="11">Zinc metalloprotease</fullName>
        <ecNumber evidence="11">3.4.24.-</ecNumber>
    </recommendedName>
</protein>
<dbReference type="PANTHER" id="PTHR42837">
    <property type="entry name" value="REGULATOR OF SIGMA-E PROTEASE RSEP"/>
    <property type="match status" value="1"/>
</dbReference>
<evidence type="ECO:0000256" key="8">
    <source>
        <dbReference type="ARBA" id="ARBA00022989"/>
    </source>
</evidence>
<dbReference type="GO" id="GO:0016020">
    <property type="term" value="C:membrane"/>
    <property type="evidence" value="ECO:0007669"/>
    <property type="project" value="UniProtKB-SubCell"/>
</dbReference>
<evidence type="ECO:0000313" key="13">
    <source>
        <dbReference type="EMBL" id="OGM31592.1"/>
    </source>
</evidence>
<reference evidence="13 14" key="1">
    <citation type="journal article" date="2016" name="Nat. Commun.">
        <title>Thousands of microbial genomes shed light on interconnected biogeochemical processes in an aquifer system.</title>
        <authorList>
            <person name="Anantharaman K."/>
            <person name="Brown C.T."/>
            <person name="Hug L.A."/>
            <person name="Sharon I."/>
            <person name="Castelle C.J."/>
            <person name="Probst A.J."/>
            <person name="Thomas B.C."/>
            <person name="Singh A."/>
            <person name="Wilkins M.J."/>
            <person name="Karaoz U."/>
            <person name="Brodie E.L."/>
            <person name="Williams K.H."/>
            <person name="Hubbard S.S."/>
            <person name="Banfield J.F."/>
        </authorList>
    </citation>
    <scope>NUCLEOTIDE SEQUENCE [LARGE SCALE GENOMIC DNA]</scope>
</reference>
<evidence type="ECO:0000256" key="3">
    <source>
        <dbReference type="ARBA" id="ARBA00007931"/>
    </source>
</evidence>
<feature type="transmembrane region" description="Helical" evidence="11">
    <location>
        <begin position="7"/>
        <end position="28"/>
    </location>
</feature>
<evidence type="ECO:0000256" key="9">
    <source>
        <dbReference type="ARBA" id="ARBA00023049"/>
    </source>
</evidence>
<comment type="caution">
    <text evidence="13">The sequence shown here is derived from an EMBL/GenBank/DDBJ whole genome shotgun (WGS) entry which is preliminary data.</text>
</comment>
<dbReference type="Gene3D" id="2.30.42.10">
    <property type="match status" value="2"/>
</dbReference>
<dbReference type="AlphaFoldDB" id="A0A1F7YW70"/>
<evidence type="ECO:0000256" key="1">
    <source>
        <dbReference type="ARBA" id="ARBA00001947"/>
    </source>
</evidence>
<gene>
    <name evidence="13" type="ORF">A2803_00315</name>
</gene>
<dbReference type="Proteomes" id="UP000178870">
    <property type="component" value="Unassembled WGS sequence"/>
</dbReference>
<dbReference type="GO" id="GO:0046872">
    <property type="term" value="F:metal ion binding"/>
    <property type="evidence" value="ECO:0007669"/>
    <property type="project" value="UniProtKB-KW"/>
</dbReference>
<evidence type="ECO:0000313" key="14">
    <source>
        <dbReference type="Proteomes" id="UP000178870"/>
    </source>
</evidence>
<dbReference type="Pfam" id="PF17820">
    <property type="entry name" value="PDZ_6"/>
    <property type="match status" value="1"/>
</dbReference>